<evidence type="ECO:0000256" key="1">
    <source>
        <dbReference type="SAM" id="Phobius"/>
    </source>
</evidence>
<reference evidence="2" key="2">
    <citation type="submission" date="2022-06" db="UniProtKB">
        <authorList>
            <consortium name="EnsemblMetazoa"/>
        </authorList>
    </citation>
    <scope>IDENTIFICATION</scope>
    <source>
        <strain evidence="2">DF5081</strain>
    </source>
</reference>
<feature type="transmembrane region" description="Helical" evidence="1">
    <location>
        <begin position="6"/>
        <end position="30"/>
    </location>
</feature>
<accession>A0A8R1HU02</accession>
<evidence type="ECO:0000313" key="3">
    <source>
        <dbReference type="Proteomes" id="UP000005237"/>
    </source>
</evidence>
<protein>
    <submittedName>
        <fullName evidence="2">Uncharacterized protein</fullName>
    </submittedName>
</protein>
<keyword evidence="1" id="KW-0472">Membrane</keyword>
<keyword evidence="1" id="KW-0812">Transmembrane</keyword>
<name>A0A8R1HU02_CAEJA</name>
<proteinExistence type="predicted"/>
<dbReference type="AlphaFoldDB" id="A0A8R1HU02"/>
<sequence length="97" mass="11099">MICSDVNVAIAKFGFIILLILWVATFIILFRKIVNDVFFPNVEEIEVFEDVDESKKRLSGEQLFLDVTELAKNAIQSKIAQYDNDNYRSLDSVASIH</sequence>
<keyword evidence="3" id="KW-1185">Reference proteome</keyword>
<dbReference type="Proteomes" id="UP000005237">
    <property type="component" value="Unassembled WGS sequence"/>
</dbReference>
<evidence type="ECO:0000313" key="2">
    <source>
        <dbReference type="EnsemblMetazoa" id="CJA07424.1"/>
    </source>
</evidence>
<organism evidence="2 3">
    <name type="scientific">Caenorhabditis japonica</name>
    <dbReference type="NCBI Taxonomy" id="281687"/>
    <lineage>
        <taxon>Eukaryota</taxon>
        <taxon>Metazoa</taxon>
        <taxon>Ecdysozoa</taxon>
        <taxon>Nematoda</taxon>
        <taxon>Chromadorea</taxon>
        <taxon>Rhabditida</taxon>
        <taxon>Rhabditina</taxon>
        <taxon>Rhabditomorpha</taxon>
        <taxon>Rhabditoidea</taxon>
        <taxon>Rhabditidae</taxon>
        <taxon>Peloderinae</taxon>
        <taxon>Caenorhabditis</taxon>
    </lineage>
</organism>
<reference evidence="3" key="1">
    <citation type="submission" date="2010-08" db="EMBL/GenBank/DDBJ databases">
        <authorList>
            <consortium name="Caenorhabditis japonica Sequencing Consortium"/>
            <person name="Wilson R.K."/>
        </authorList>
    </citation>
    <scope>NUCLEOTIDE SEQUENCE [LARGE SCALE GENOMIC DNA]</scope>
    <source>
        <strain evidence="3">DF5081</strain>
    </source>
</reference>
<dbReference type="EnsemblMetazoa" id="CJA07424.1">
    <property type="protein sequence ID" value="CJA07424.1"/>
    <property type="gene ID" value="WBGene00126628"/>
</dbReference>
<keyword evidence="1" id="KW-1133">Transmembrane helix</keyword>